<feature type="compositionally biased region" description="Low complexity" evidence="1">
    <location>
        <begin position="80"/>
        <end position="94"/>
    </location>
</feature>
<feature type="domain" description="Flagellar hook-length control protein-like C-terminal" evidence="2">
    <location>
        <begin position="336"/>
        <end position="410"/>
    </location>
</feature>
<keyword evidence="3" id="KW-0969">Cilium</keyword>
<dbReference type="InterPro" id="IPR021136">
    <property type="entry name" value="Flagellar_hook_control-like_C"/>
</dbReference>
<evidence type="ECO:0000313" key="4">
    <source>
        <dbReference type="Proteomes" id="UP000316801"/>
    </source>
</evidence>
<evidence type="ECO:0000313" key="3">
    <source>
        <dbReference type="EMBL" id="TRL43016.1"/>
    </source>
</evidence>
<proteinExistence type="predicted"/>
<gene>
    <name evidence="3" type="ORF">FNA46_00965</name>
</gene>
<feature type="compositionally biased region" description="Basic and acidic residues" evidence="1">
    <location>
        <begin position="104"/>
        <end position="124"/>
    </location>
</feature>
<keyword evidence="3" id="KW-0282">Flagellum</keyword>
<dbReference type="Pfam" id="PF02120">
    <property type="entry name" value="Flg_hook"/>
    <property type="match status" value="1"/>
</dbReference>
<reference evidence="3 4" key="1">
    <citation type="submission" date="2019-07" db="EMBL/GenBank/DDBJ databases">
        <title>Ln-dependent methylotrophs.</title>
        <authorList>
            <person name="Tani A."/>
        </authorList>
    </citation>
    <scope>NUCLEOTIDE SEQUENCE [LARGE SCALE GENOMIC DNA]</scope>
    <source>
        <strain evidence="3 4">SM12</strain>
    </source>
</reference>
<dbReference type="AlphaFoldDB" id="A0A549TIE8"/>
<comment type="caution">
    <text evidence="3">The sequence shown here is derived from an EMBL/GenBank/DDBJ whole genome shotgun (WGS) entry which is preliminary data.</text>
</comment>
<dbReference type="InterPro" id="IPR038610">
    <property type="entry name" value="FliK-like_C_sf"/>
</dbReference>
<feature type="compositionally biased region" description="Basic and acidic residues" evidence="1">
    <location>
        <begin position="141"/>
        <end position="165"/>
    </location>
</feature>
<feature type="region of interest" description="Disordered" evidence="1">
    <location>
        <begin position="1"/>
        <end position="172"/>
    </location>
</feature>
<evidence type="ECO:0000256" key="1">
    <source>
        <dbReference type="SAM" id="MobiDB-lite"/>
    </source>
</evidence>
<protein>
    <submittedName>
        <fullName evidence="3">Flagellar hook-length control protein FliK</fullName>
    </submittedName>
</protein>
<feature type="compositionally biased region" description="Low complexity" evidence="1">
    <location>
        <begin position="8"/>
        <end position="25"/>
    </location>
</feature>
<name>A0A549TIE8_9HYPH</name>
<feature type="compositionally biased region" description="Basic and acidic residues" evidence="1">
    <location>
        <begin position="44"/>
        <end position="67"/>
    </location>
</feature>
<dbReference type="CDD" id="cd17470">
    <property type="entry name" value="T3SS_Flik_C"/>
    <property type="match status" value="1"/>
</dbReference>
<dbReference type="Proteomes" id="UP000316801">
    <property type="component" value="Unassembled WGS sequence"/>
</dbReference>
<dbReference type="EMBL" id="VJMG01000003">
    <property type="protein sequence ID" value="TRL43016.1"/>
    <property type="molecule type" value="Genomic_DNA"/>
</dbReference>
<keyword evidence="3" id="KW-0966">Cell projection</keyword>
<dbReference type="RefSeq" id="WP_142880463.1">
    <property type="nucleotide sequence ID" value="NZ_VJMG01000003.1"/>
</dbReference>
<accession>A0A549TIE8</accession>
<dbReference type="Gene3D" id="3.30.750.140">
    <property type="match status" value="1"/>
</dbReference>
<keyword evidence="4" id="KW-1185">Reference proteome</keyword>
<evidence type="ECO:0000259" key="2">
    <source>
        <dbReference type="Pfam" id="PF02120"/>
    </source>
</evidence>
<feature type="compositionally biased region" description="Gly residues" evidence="1">
    <location>
        <begin position="26"/>
        <end position="35"/>
    </location>
</feature>
<feature type="region of interest" description="Disordered" evidence="1">
    <location>
        <begin position="184"/>
        <end position="257"/>
    </location>
</feature>
<feature type="region of interest" description="Disordered" evidence="1">
    <location>
        <begin position="416"/>
        <end position="481"/>
    </location>
</feature>
<sequence length="481" mass="48770">MVAVDVTARAAASDPSSASKIPAGGRSEGGEGGFGSALESLEQGNRRMAGERGDRDGHSSFGQKDEGGQDAGQTSRSRIDLSAAALARSRSLAAGQSGQAVARQNDKATADTDTLHAEAPESSRLRSNKSADAAAGTTRRPSRDVGRTAGDESETVDARMPEPSEARTPTAELASVLTMLAGGGQADGAAMPKATSMPVRTGGRSSGEENRGERSQMVSATAANELAALSGEPQSVVLPSDQSLSTDERTFRFSSGRGKGASMDMVIGTDRQGLATVETRSGTTGQAETIAVLDARRFLGFGQSVNGAALTAAMSGDPEWAGAMQPGASLSNAAAQSSTGNVVNTLKLQMTPIDLGTVTATLRLVGDELSVQLTVENRAAHKQLTQDSSGILDALRAQGFSVDQVTVSIAPASSVTQPAQQDALGQQAGPGSGQGQGGQPGREQQSSQPGGGSTAGMFENETATDHGAAGTGSARPDHLYV</sequence>
<organism evidence="3 4">
    <name type="scientific">Rhizobium straminoryzae</name>
    <dbReference type="NCBI Taxonomy" id="1387186"/>
    <lineage>
        <taxon>Bacteria</taxon>
        <taxon>Pseudomonadati</taxon>
        <taxon>Pseudomonadota</taxon>
        <taxon>Alphaproteobacteria</taxon>
        <taxon>Hyphomicrobiales</taxon>
        <taxon>Rhizobiaceae</taxon>
        <taxon>Rhizobium/Agrobacterium group</taxon>
        <taxon>Rhizobium</taxon>
    </lineage>
</organism>
<feature type="compositionally biased region" description="Gly residues" evidence="1">
    <location>
        <begin position="428"/>
        <end position="440"/>
    </location>
</feature>